<name>A0A371FV66_MUCPR</name>
<comment type="caution">
    <text evidence="2">The sequence shown here is derived from an EMBL/GenBank/DDBJ whole genome shotgun (WGS) entry which is preliminary data.</text>
</comment>
<accession>A0A371FV66</accession>
<sequence length="96" mass="10975">MGDLLASPRVAPLFWVDLRVFFTLMPLLFLLVLTYAFSAQSETLTFWTVFCRFSCFSHSGIHIVINHATLDRCDHTSTNALDPIRTPESSVLRREL</sequence>
<keyword evidence="1" id="KW-0812">Transmembrane</keyword>
<evidence type="ECO:0000256" key="1">
    <source>
        <dbReference type="SAM" id="Phobius"/>
    </source>
</evidence>
<dbReference type="EMBL" id="QJKJ01007696">
    <property type="protein sequence ID" value="RDX82214.1"/>
    <property type="molecule type" value="Genomic_DNA"/>
</dbReference>
<dbReference type="OrthoDB" id="1746841at2759"/>
<protein>
    <submittedName>
        <fullName evidence="2">Uncharacterized protein</fullName>
    </submittedName>
</protein>
<proteinExistence type="predicted"/>
<reference evidence="2" key="1">
    <citation type="submission" date="2018-05" db="EMBL/GenBank/DDBJ databases">
        <title>Draft genome of Mucuna pruriens seed.</title>
        <authorList>
            <person name="Nnadi N.E."/>
            <person name="Vos R."/>
            <person name="Hasami M.H."/>
            <person name="Devisetty U.K."/>
            <person name="Aguiy J.C."/>
        </authorList>
    </citation>
    <scope>NUCLEOTIDE SEQUENCE [LARGE SCALE GENOMIC DNA]</scope>
    <source>
        <strain evidence="2">JCA_2017</strain>
    </source>
</reference>
<dbReference type="Proteomes" id="UP000257109">
    <property type="component" value="Unassembled WGS sequence"/>
</dbReference>
<keyword evidence="1" id="KW-1133">Transmembrane helix</keyword>
<evidence type="ECO:0000313" key="2">
    <source>
        <dbReference type="EMBL" id="RDX82214.1"/>
    </source>
</evidence>
<dbReference type="AlphaFoldDB" id="A0A371FV66"/>
<keyword evidence="3" id="KW-1185">Reference proteome</keyword>
<organism evidence="2 3">
    <name type="scientific">Mucuna pruriens</name>
    <name type="common">Velvet bean</name>
    <name type="synonym">Dolichos pruriens</name>
    <dbReference type="NCBI Taxonomy" id="157652"/>
    <lineage>
        <taxon>Eukaryota</taxon>
        <taxon>Viridiplantae</taxon>
        <taxon>Streptophyta</taxon>
        <taxon>Embryophyta</taxon>
        <taxon>Tracheophyta</taxon>
        <taxon>Spermatophyta</taxon>
        <taxon>Magnoliopsida</taxon>
        <taxon>eudicotyledons</taxon>
        <taxon>Gunneridae</taxon>
        <taxon>Pentapetalae</taxon>
        <taxon>rosids</taxon>
        <taxon>fabids</taxon>
        <taxon>Fabales</taxon>
        <taxon>Fabaceae</taxon>
        <taxon>Papilionoideae</taxon>
        <taxon>50 kb inversion clade</taxon>
        <taxon>NPAAA clade</taxon>
        <taxon>indigoferoid/millettioid clade</taxon>
        <taxon>Phaseoleae</taxon>
        <taxon>Mucuna</taxon>
    </lineage>
</organism>
<gene>
    <name evidence="2" type="ORF">CR513_37022</name>
</gene>
<evidence type="ECO:0000313" key="3">
    <source>
        <dbReference type="Proteomes" id="UP000257109"/>
    </source>
</evidence>
<keyword evidence="1" id="KW-0472">Membrane</keyword>
<feature type="non-terminal residue" evidence="2">
    <location>
        <position position="1"/>
    </location>
</feature>
<feature type="transmembrane region" description="Helical" evidence="1">
    <location>
        <begin position="20"/>
        <end position="37"/>
    </location>
</feature>